<organism evidence="2 3">
    <name type="scientific">Flavobacterium cucumis</name>
    <dbReference type="NCBI Taxonomy" id="416016"/>
    <lineage>
        <taxon>Bacteria</taxon>
        <taxon>Pseudomonadati</taxon>
        <taxon>Bacteroidota</taxon>
        <taxon>Flavobacteriia</taxon>
        <taxon>Flavobacteriales</taxon>
        <taxon>Flavobacteriaceae</taxon>
        <taxon>Flavobacterium</taxon>
    </lineage>
</organism>
<accession>A0A1M7ZWQ5</accession>
<dbReference type="PROSITE" id="PS51257">
    <property type="entry name" value="PROKAR_LIPOPROTEIN"/>
    <property type="match status" value="1"/>
</dbReference>
<gene>
    <name evidence="2" type="ORF">SAMN05443547_1585</name>
</gene>
<evidence type="ECO:0000256" key="1">
    <source>
        <dbReference type="SAM" id="SignalP"/>
    </source>
</evidence>
<keyword evidence="3" id="KW-1185">Reference proteome</keyword>
<sequence>MKNHGRFLALVLCIGLLATSCNSDDSNEGETLAPLAGKWNINKIGTTILGTETLMDAPQNQTGCDKDFMDLKIDNTVIEGDYDSTISDCAVVMDNGIYSRSHNNLTRVIDGVTKVQDIVNLTLHELKLKDSNGNIEVYIR</sequence>
<dbReference type="OrthoDB" id="1356626at2"/>
<proteinExistence type="predicted"/>
<dbReference type="Proteomes" id="UP000184611">
    <property type="component" value="Unassembled WGS sequence"/>
</dbReference>
<dbReference type="AlphaFoldDB" id="A0A1M7ZWQ5"/>
<reference evidence="3" key="1">
    <citation type="submission" date="2016-12" db="EMBL/GenBank/DDBJ databases">
        <authorList>
            <person name="Varghese N."/>
            <person name="Submissions S."/>
        </authorList>
    </citation>
    <scope>NUCLEOTIDE SEQUENCE [LARGE SCALE GENOMIC DNA]</scope>
    <source>
        <strain evidence="3">DSM 18830</strain>
    </source>
</reference>
<dbReference type="EMBL" id="FRYK01000002">
    <property type="protein sequence ID" value="SHO73230.1"/>
    <property type="molecule type" value="Genomic_DNA"/>
</dbReference>
<name>A0A1M7ZWQ5_9FLAO</name>
<feature type="signal peptide" evidence="1">
    <location>
        <begin position="1"/>
        <end position="23"/>
    </location>
</feature>
<keyword evidence="1" id="KW-0732">Signal</keyword>
<protein>
    <submittedName>
        <fullName evidence="2">Lipocalin-like domain-containing protein</fullName>
    </submittedName>
</protein>
<evidence type="ECO:0000313" key="3">
    <source>
        <dbReference type="Proteomes" id="UP000184611"/>
    </source>
</evidence>
<evidence type="ECO:0000313" key="2">
    <source>
        <dbReference type="EMBL" id="SHO73230.1"/>
    </source>
</evidence>
<dbReference type="RefSeq" id="WP_073583122.1">
    <property type="nucleotide sequence ID" value="NZ_CBCSEA010000006.1"/>
</dbReference>
<feature type="chain" id="PRO_5012364929" evidence="1">
    <location>
        <begin position="24"/>
        <end position="140"/>
    </location>
</feature>